<dbReference type="OrthoDB" id="4058291at2759"/>
<dbReference type="AlphaFoldDB" id="A0A6C1EA86"/>
<reference evidence="1 2" key="1">
    <citation type="journal article" date="2019" name="BMC Genomics">
        <title>Chromosome level assembly and comparative genome analysis confirm lager-brewing yeasts originated from a single hybridization.</title>
        <authorList>
            <person name="Salazar A.N."/>
            <person name="Gorter de Vries A.R."/>
            <person name="van den Broek M."/>
            <person name="Brouwers N."/>
            <person name="de la Torre Cortes P."/>
            <person name="Kuijpers N.G.A."/>
            <person name="Daran J.G."/>
            <person name="Abeel T."/>
        </authorList>
    </citation>
    <scope>NUCLEOTIDE SEQUENCE [LARGE SCALE GENOMIC DNA]</scope>
    <source>
        <strain evidence="1 2">CBS 1483</strain>
    </source>
</reference>
<keyword evidence="2" id="KW-1185">Reference proteome</keyword>
<sequence>MRAPPSPRKSRSGYLLYFYFRLRQCFSCQRLKRRWHIHKLHVRQYSTRWNLSPLSGIQIEDMINEPSGLCPGSAKKKPLLIARFPKGCQESPRVYVLQRNNLSRLKLSKRKYALRFYYNDFFGKGFNKNPEFINESHQHCAETVRKIKKATAKHADVKIIYHDKNTIRSYRLSSKNDKKLIVHDVLEEEKEEEDSSSLYIRFGDDHSLRVKDYHSLHKHSQKIPSQRRNNAVGGKPKLLEKLFEEEPLKNNNNTVKESGVVMNQGFRNSPLISFSHIIQQ</sequence>
<dbReference type="Proteomes" id="UP000501346">
    <property type="component" value="Chromosome SeVIII-SeXV"/>
</dbReference>
<gene>
    <name evidence="1" type="primary">OSW1_2</name>
    <name evidence="1" type="ORF">GRS66_008189</name>
</gene>
<proteinExistence type="predicted"/>
<protein>
    <submittedName>
        <fullName evidence="1">Outer spore wall protein</fullName>
    </submittedName>
</protein>
<organism evidence="1 2">
    <name type="scientific">Saccharomyces pastorianus</name>
    <name type="common">Lager yeast</name>
    <name type="synonym">Saccharomyces cerevisiae x Saccharomyces eubayanus</name>
    <dbReference type="NCBI Taxonomy" id="27292"/>
    <lineage>
        <taxon>Eukaryota</taxon>
        <taxon>Fungi</taxon>
        <taxon>Dikarya</taxon>
        <taxon>Ascomycota</taxon>
        <taxon>Saccharomycotina</taxon>
        <taxon>Saccharomycetes</taxon>
        <taxon>Saccharomycetales</taxon>
        <taxon>Saccharomycetaceae</taxon>
        <taxon>Saccharomyces</taxon>
    </lineage>
</organism>
<evidence type="ECO:0000313" key="1">
    <source>
        <dbReference type="EMBL" id="QID85607.1"/>
    </source>
</evidence>
<accession>A0A6C1EA86</accession>
<evidence type="ECO:0000313" key="2">
    <source>
        <dbReference type="Proteomes" id="UP000501346"/>
    </source>
</evidence>
<name>A0A6C1EA86_SACPS</name>
<dbReference type="EMBL" id="CP049005">
    <property type="protein sequence ID" value="QID85607.1"/>
    <property type="molecule type" value="Genomic_DNA"/>
</dbReference>